<dbReference type="Proteomes" id="UP000321083">
    <property type="component" value="Unassembled WGS sequence"/>
</dbReference>
<evidence type="ECO:0000313" key="2">
    <source>
        <dbReference type="EMBL" id="TWW10107.1"/>
    </source>
</evidence>
<dbReference type="AlphaFoldDB" id="A0A5C6M7A6"/>
<gene>
    <name evidence="2" type="ORF">E3A20_07820</name>
</gene>
<keyword evidence="3" id="KW-1185">Reference proteome</keyword>
<comment type="caution">
    <text evidence="2">The sequence shown here is derived from an EMBL/GenBank/DDBJ whole genome shotgun (WGS) entry which is preliminary data.</text>
</comment>
<reference evidence="2 3" key="2">
    <citation type="submission" date="2019-08" db="EMBL/GenBank/DDBJ databases">
        <authorList>
            <person name="Henke P."/>
        </authorList>
    </citation>
    <scope>NUCLEOTIDE SEQUENCE [LARGE SCALE GENOMIC DNA]</scope>
    <source>
        <strain evidence="2">Phe10_nw2017</strain>
    </source>
</reference>
<protein>
    <submittedName>
        <fullName evidence="2">Uncharacterized protein</fullName>
    </submittedName>
</protein>
<accession>A0A5C6M7A6</accession>
<keyword evidence="1" id="KW-1133">Transmembrane helix</keyword>
<keyword evidence="1" id="KW-0472">Membrane</keyword>
<organism evidence="2 3">
    <name type="scientific">Planctomyces bekefii</name>
    <dbReference type="NCBI Taxonomy" id="1653850"/>
    <lineage>
        <taxon>Bacteria</taxon>
        <taxon>Pseudomonadati</taxon>
        <taxon>Planctomycetota</taxon>
        <taxon>Planctomycetia</taxon>
        <taxon>Planctomycetales</taxon>
        <taxon>Planctomycetaceae</taxon>
        <taxon>Planctomyces</taxon>
    </lineage>
</organism>
<feature type="transmembrane region" description="Helical" evidence="1">
    <location>
        <begin position="20"/>
        <end position="43"/>
    </location>
</feature>
<proteinExistence type="predicted"/>
<name>A0A5C6M7A6_9PLAN</name>
<keyword evidence="1" id="KW-0812">Transmembrane</keyword>
<reference evidence="2 3" key="1">
    <citation type="submission" date="2019-08" db="EMBL/GenBank/DDBJ databases">
        <title>100 year-old enigma solved: identification of Planctomyces bekefii, the type genus and species of the phylum Planctomycetes.</title>
        <authorList>
            <person name="Svetlana D.N."/>
            <person name="Overmann J."/>
        </authorList>
    </citation>
    <scope>NUCLEOTIDE SEQUENCE [LARGE SCALE GENOMIC DNA]</scope>
    <source>
        <strain evidence="2">Phe10_nw2017</strain>
    </source>
</reference>
<evidence type="ECO:0000256" key="1">
    <source>
        <dbReference type="SAM" id="Phobius"/>
    </source>
</evidence>
<evidence type="ECO:0000313" key="3">
    <source>
        <dbReference type="Proteomes" id="UP000321083"/>
    </source>
</evidence>
<dbReference type="EMBL" id="SRHE01000111">
    <property type="protein sequence ID" value="TWW10107.1"/>
    <property type="molecule type" value="Genomic_DNA"/>
</dbReference>
<sequence>MLRTIATSKRLADSRSGLAVVWLIGSSALIIAALSMVLEVGWLDLCRSEVRVIAEGAALAGARAWGASADSVAARTAAKSAAATIVTGSTVEGSNVELAALSGALAANNDTSKVNNNAVCPVTVPTVNTVVLLGDFDSGSCILSASTVGPAAPRRACLVQFSISLTSPFTSVSRTVSARAVAVWDPAVTPNRSRLVSLSAVTCP</sequence>